<keyword evidence="2" id="KW-1185">Reference proteome</keyword>
<reference evidence="1" key="1">
    <citation type="submission" date="2023-06" db="EMBL/GenBank/DDBJ databases">
        <title>Reference genome for the Northern bat (Eptesicus nilssonii), a most northern bat species.</title>
        <authorList>
            <person name="Laine V.N."/>
            <person name="Pulliainen A.T."/>
            <person name="Lilley T.M."/>
        </authorList>
    </citation>
    <scope>NUCLEOTIDE SEQUENCE</scope>
    <source>
        <strain evidence="1">BLF_Eptnil</strain>
        <tissue evidence="1">Kidney</tissue>
    </source>
</reference>
<protein>
    <submittedName>
        <fullName evidence="1">Uncharacterized protein</fullName>
    </submittedName>
</protein>
<sequence length="90" mass="9963">MQTAPLVGNSIDDSSDQCLFTSKSDPLKAFLSRGFWLCASHHFIHPCLDRDVVSGLQSVTSRGRRRKHLARSCQNSGTILPSESLLFQDS</sequence>
<evidence type="ECO:0000313" key="1">
    <source>
        <dbReference type="EMBL" id="KAK1334998.1"/>
    </source>
</evidence>
<evidence type="ECO:0000313" key="2">
    <source>
        <dbReference type="Proteomes" id="UP001177744"/>
    </source>
</evidence>
<comment type="caution">
    <text evidence="1">The sequence shown here is derived from an EMBL/GenBank/DDBJ whole genome shotgun (WGS) entry which is preliminary data.</text>
</comment>
<organism evidence="1 2">
    <name type="scientific">Cnephaeus nilssonii</name>
    <name type="common">Northern bat</name>
    <name type="synonym">Eptesicus nilssonii</name>
    <dbReference type="NCBI Taxonomy" id="3371016"/>
    <lineage>
        <taxon>Eukaryota</taxon>
        <taxon>Metazoa</taxon>
        <taxon>Chordata</taxon>
        <taxon>Craniata</taxon>
        <taxon>Vertebrata</taxon>
        <taxon>Euteleostomi</taxon>
        <taxon>Mammalia</taxon>
        <taxon>Eutheria</taxon>
        <taxon>Laurasiatheria</taxon>
        <taxon>Chiroptera</taxon>
        <taxon>Yangochiroptera</taxon>
        <taxon>Vespertilionidae</taxon>
        <taxon>Cnephaeus</taxon>
    </lineage>
</organism>
<gene>
    <name evidence="1" type="ORF">QTO34_004574</name>
</gene>
<accession>A0AA40HPG1</accession>
<proteinExistence type="predicted"/>
<dbReference type="EMBL" id="JAULJE010000014">
    <property type="protein sequence ID" value="KAK1334998.1"/>
    <property type="molecule type" value="Genomic_DNA"/>
</dbReference>
<name>A0AA40HPG1_CNENI</name>
<dbReference type="AlphaFoldDB" id="A0AA40HPG1"/>
<dbReference type="Proteomes" id="UP001177744">
    <property type="component" value="Unassembled WGS sequence"/>
</dbReference>